<feature type="region of interest" description="Disordered" evidence="6">
    <location>
        <begin position="476"/>
        <end position="499"/>
    </location>
</feature>
<comment type="subcellular location">
    <subcellularLocation>
        <location evidence="1">Cell membrane</location>
        <topology evidence="1">Multi-pass membrane protein</topology>
    </subcellularLocation>
</comment>
<dbReference type="Gene3D" id="1.10.3210.10">
    <property type="entry name" value="Hypothetical protein af1432"/>
    <property type="match status" value="1"/>
</dbReference>
<feature type="transmembrane region" description="Helical" evidence="7">
    <location>
        <begin position="136"/>
        <end position="155"/>
    </location>
</feature>
<dbReference type="InterPro" id="IPR037522">
    <property type="entry name" value="HD_GYP_dom"/>
</dbReference>
<dbReference type="InterPro" id="IPR003607">
    <property type="entry name" value="HD/PDEase_dom"/>
</dbReference>
<evidence type="ECO:0000259" key="9">
    <source>
        <dbReference type="PROSITE" id="PS51832"/>
    </source>
</evidence>
<feature type="transmembrane region" description="Helical" evidence="7">
    <location>
        <begin position="167"/>
        <end position="186"/>
    </location>
</feature>
<keyword evidence="11" id="KW-1185">Reference proteome</keyword>
<evidence type="ECO:0000259" key="8">
    <source>
        <dbReference type="PROSITE" id="PS50887"/>
    </source>
</evidence>
<evidence type="ECO:0000256" key="6">
    <source>
        <dbReference type="SAM" id="MobiDB-lite"/>
    </source>
</evidence>
<keyword evidence="2" id="KW-1003">Cell membrane</keyword>
<sequence>MDTGFAQTLPGAAYLNFCILTTAALLIGLTVPLGTRWPAKALRAALYALTSGALFLFTFPAGPNLFVDLRLVPLAVAAYRLGPGWALLAALPVTLYRISLGGPALPGTLMHLALVLLMVTLLRHHDTAPRLPLRENLRRALLIFGLPALTIFPTFMNVGRDPLDAAWPYLMVVTLSAAGFSLWLAVARLMSGAFERSAQTGGAGTLDLLTGLPNRVAFERDHLPRRPGWADQYLLLLDLDRFKDLNDQRGHESGDGVLQALARVLSAHLPCDGSGNAGVQGRAYRLGGEEFALLFEAPDRLSAQHFADRLRRSVPVQTADLLGLPDLKVTVSGGLVEDGPGALNTADRLMFTAKTLGRNRVLDPWQAPPATSRAPLNQTSPAVSTLRALLQFIAGNDDPGAEPDLQDLLNAAIACVPGAEAGTITLRAAGESVVQVQSGYDDSLIGTRHSVLQMQQWHGNPDGWRAGRARLLRGQALRDRSRDTHDPNSDTQRTLETAGKQGQLQANLLIPVKVQGDIYAELNLDSLSDEHAFDHESLLIAEEFGLWAAAILSASSRVKQALSSQDAALLTLGIALEARDMETQGHTRRVVELSARLGEALGLNASALHTLRQGAALHDLGKLLIPDSILLKPGALTPDEWTTMKTHAALGADLAAQLSDLTPAVLDVIRSHHERWDGRGYPHGLAGEDIPLLARIFSVCDVFDALTSERPYKAAWSVQDALNEIQAQSGRQFDPQVVAAFTAQHAACPAPPTPAELPESGYAHPPHLN</sequence>
<evidence type="ECO:0000313" key="11">
    <source>
        <dbReference type="Proteomes" id="UP000634308"/>
    </source>
</evidence>
<evidence type="ECO:0000256" key="7">
    <source>
        <dbReference type="SAM" id="Phobius"/>
    </source>
</evidence>
<dbReference type="PANTHER" id="PTHR45228">
    <property type="entry name" value="CYCLIC DI-GMP PHOSPHODIESTERASE TM_0186-RELATED"/>
    <property type="match status" value="1"/>
</dbReference>
<dbReference type="SMART" id="SM00471">
    <property type="entry name" value="HDc"/>
    <property type="match status" value="1"/>
</dbReference>
<feature type="transmembrane region" description="Helical" evidence="7">
    <location>
        <begin position="104"/>
        <end position="124"/>
    </location>
</feature>
<dbReference type="Gene3D" id="3.30.450.40">
    <property type="match status" value="1"/>
</dbReference>
<dbReference type="InterPro" id="IPR029016">
    <property type="entry name" value="GAF-like_dom_sf"/>
</dbReference>
<evidence type="ECO:0000313" key="10">
    <source>
        <dbReference type="EMBL" id="GGR60419.1"/>
    </source>
</evidence>
<dbReference type="InterPro" id="IPR029787">
    <property type="entry name" value="Nucleotide_cyclase"/>
</dbReference>
<dbReference type="CDD" id="cd01949">
    <property type="entry name" value="GGDEF"/>
    <property type="match status" value="1"/>
</dbReference>
<dbReference type="SMART" id="SM00267">
    <property type="entry name" value="GGDEF"/>
    <property type="match status" value="1"/>
</dbReference>
<reference evidence="11" key="1">
    <citation type="journal article" date="2019" name="Int. J. Syst. Evol. Microbiol.">
        <title>The Global Catalogue of Microorganisms (GCM) 10K type strain sequencing project: providing services to taxonomists for standard genome sequencing and annotation.</title>
        <authorList>
            <consortium name="The Broad Institute Genomics Platform"/>
            <consortium name="The Broad Institute Genome Sequencing Center for Infectious Disease"/>
            <person name="Wu L."/>
            <person name="Ma J."/>
        </authorList>
    </citation>
    <scope>NUCLEOTIDE SEQUENCE [LARGE SCALE GENOMIC DNA]</scope>
    <source>
        <strain evidence="11">JCM 31404</strain>
    </source>
</reference>
<dbReference type="InterPro" id="IPR000160">
    <property type="entry name" value="GGDEF_dom"/>
</dbReference>
<keyword evidence="3 7" id="KW-0812">Transmembrane</keyword>
<feature type="region of interest" description="Disordered" evidence="6">
    <location>
        <begin position="748"/>
        <end position="769"/>
    </location>
</feature>
<dbReference type="InterPro" id="IPR011620">
    <property type="entry name" value="Sig_transdc_His_kinase_LytS_TM"/>
</dbReference>
<evidence type="ECO:0000256" key="5">
    <source>
        <dbReference type="ARBA" id="ARBA00023136"/>
    </source>
</evidence>
<dbReference type="CDD" id="cd00077">
    <property type="entry name" value="HDc"/>
    <property type="match status" value="1"/>
</dbReference>
<evidence type="ECO:0000256" key="4">
    <source>
        <dbReference type="ARBA" id="ARBA00022989"/>
    </source>
</evidence>
<evidence type="ECO:0000256" key="1">
    <source>
        <dbReference type="ARBA" id="ARBA00004651"/>
    </source>
</evidence>
<feature type="transmembrane region" description="Helical" evidence="7">
    <location>
        <begin position="78"/>
        <end position="98"/>
    </location>
</feature>
<dbReference type="SUPFAM" id="SSF109604">
    <property type="entry name" value="HD-domain/PDEase-like"/>
    <property type="match status" value="1"/>
</dbReference>
<protein>
    <recommendedName>
        <fullName evidence="12">Diguanylate cyclase</fullName>
    </recommendedName>
</protein>
<dbReference type="PANTHER" id="PTHR45228:SF8">
    <property type="entry name" value="TWO-COMPONENT RESPONSE REGULATOR-RELATED"/>
    <property type="match status" value="1"/>
</dbReference>
<dbReference type="InterPro" id="IPR043128">
    <property type="entry name" value="Rev_trsase/Diguanyl_cyclase"/>
</dbReference>
<feature type="domain" description="GGDEF" evidence="8">
    <location>
        <begin position="230"/>
        <end position="366"/>
    </location>
</feature>
<dbReference type="EMBL" id="BMQM01000014">
    <property type="protein sequence ID" value="GGR60419.1"/>
    <property type="molecule type" value="Genomic_DNA"/>
</dbReference>
<dbReference type="InterPro" id="IPR052020">
    <property type="entry name" value="Cyclic_di-GMP/3'3'-cGAMP_PDE"/>
</dbReference>
<dbReference type="Gene3D" id="3.30.70.270">
    <property type="match status" value="1"/>
</dbReference>
<evidence type="ECO:0008006" key="12">
    <source>
        <dbReference type="Google" id="ProtNLM"/>
    </source>
</evidence>
<organism evidence="10 11">
    <name type="scientific">Deinococcus seoulensis</name>
    <dbReference type="NCBI Taxonomy" id="1837379"/>
    <lineage>
        <taxon>Bacteria</taxon>
        <taxon>Thermotogati</taxon>
        <taxon>Deinococcota</taxon>
        <taxon>Deinococci</taxon>
        <taxon>Deinococcales</taxon>
        <taxon>Deinococcaceae</taxon>
        <taxon>Deinococcus</taxon>
    </lineage>
</organism>
<feature type="transmembrane region" description="Helical" evidence="7">
    <location>
        <begin position="12"/>
        <end position="33"/>
    </location>
</feature>
<dbReference type="Proteomes" id="UP000634308">
    <property type="component" value="Unassembled WGS sequence"/>
</dbReference>
<feature type="domain" description="HD-GYP" evidence="9">
    <location>
        <begin position="561"/>
        <end position="757"/>
    </location>
</feature>
<dbReference type="PROSITE" id="PS51832">
    <property type="entry name" value="HD_GYP"/>
    <property type="match status" value="1"/>
</dbReference>
<proteinExistence type="predicted"/>
<feature type="compositionally biased region" description="Basic and acidic residues" evidence="6">
    <location>
        <begin position="476"/>
        <end position="488"/>
    </location>
</feature>
<dbReference type="NCBIfam" id="TIGR00254">
    <property type="entry name" value="GGDEF"/>
    <property type="match status" value="1"/>
</dbReference>
<keyword evidence="5 7" id="KW-0472">Membrane</keyword>
<accession>A0ABQ2RW51</accession>
<keyword evidence="4 7" id="KW-1133">Transmembrane helix</keyword>
<feature type="compositionally biased region" description="Polar residues" evidence="6">
    <location>
        <begin position="489"/>
        <end position="499"/>
    </location>
</feature>
<dbReference type="Pfam" id="PF00990">
    <property type="entry name" value="GGDEF"/>
    <property type="match status" value="1"/>
</dbReference>
<feature type="transmembrane region" description="Helical" evidence="7">
    <location>
        <begin position="45"/>
        <end position="66"/>
    </location>
</feature>
<dbReference type="Pfam" id="PF13487">
    <property type="entry name" value="HD_5"/>
    <property type="match status" value="1"/>
</dbReference>
<dbReference type="SUPFAM" id="SSF55073">
    <property type="entry name" value="Nucleotide cyclase"/>
    <property type="match status" value="1"/>
</dbReference>
<name>A0ABQ2RW51_9DEIO</name>
<dbReference type="PROSITE" id="PS50887">
    <property type="entry name" value="GGDEF"/>
    <property type="match status" value="1"/>
</dbReference>
<dbReference type="RefSeq" id="WP_189065116.1">
    <property type="nucleotide sequence ID" value="NZ_BMQM01000014.1"/>
</dbReference>
<comment type="caution">
    <text evidence="10">The sequence shown here is derived from an EMBL/GenBank/DDBJ whole genome shotgun (WGS) entry which is preliminary data.</text>
</comment>
<evidence type="ECO:0000256" key="2">
    <source>
        <dbReference type="ARBA" id="ARBA00022475"/>
    </source>
</evidence>
<dbReference type="Pfam" id="PF07694">
    <property type="entry name" value="5TM-5TMR_LYT"/>
    <property type="match status" value="1"/>
</dbReference>
<gene>
    <name evidence="10" type="ORF">GCM10008959_22880</name>
</gene>
<evidence type="ECO:0000256" key="3">
    <source>
        <dbReference type="ARBA" id="ARBA00022692"/>
    </source>
</evidence>